<evidence type="ECO:0000313" key="1">
    <source>
        <dbReference type="EMBL" id="UUV21976.1"/>
    </source>
</evidence>
<keyword evidence="2" id="KW-1185">Reference proteome</keyword>
<evidence type="ECO:0000313" key="2">
    <source>
        <dbReference type="Proteomes" id="UP001317001"/>
    </source>
</evidence>
<accession>A0ABY5NTQ9</accession>
<dbReference type="InterPro" id="IPR008969">
    <property type="entry name" value="CarboxyPept-like_regulatory"/>
</dbReference>
<sequence>MSITNKYYLIVFILFQQISFSQQNIKGSITSENEPVPYAQIYSKASERPVYSDSLGTFHLKNINQNETITIKCIGYEDKNVKVADNNSIKIELKKADFLLDEIVIDVINSGWEKFFKKSKAHLWASIVPAIEGFSLITKFKATTDVKFNGICFIAKNNGIYLTKRLRPLVFKKTIEPSSTQIDSEVQVFTIPKNNTGKLNNKDFRVEFIFNNIIELKKGEEIYIGVEFVPNDLTNVNVSDNLMFASVKEINSPHLETKLYSFLFNDEVRGKYYKEIPLNEDLYFELKVVK</sequence>
<dbReference type="SUPFAM" id="SSF49464">
    <property type="entry name" value="Carboxypeptidase regulatory domain-like"/>
    <property type="match status" value="1"/>
</dbReference>
<dbReference type="EMBL" id="CP102382">
    <property type="protein sequence ID" value="UUV21976.1"/>
    <property type="molecule type" value="Genomic_DNA"/>
</dbReference>
<organism evidence="1 2">
    <name type="scientific">Paenimyroides aestuarii</name>
    <dbReference type="NCBI Taxonomy" id="2968490"/>
    <lineage>
        <taxon>Bacteria</taxon>
        <taxon>Pseudomonadati</taxon>
        <taxon>Bacteroidota</taxon>
        <taxon>Flavobacteriia</taxon>
        <taxon>Flavobacteriales</taxon>
        <taxon>Flavobacteriaceae</taxon>
        <taxon>Paenimyroides</taxon>
    </lineage>
</organism>
<reference evidence="1 2" key="1">
    <citation type="submission" date="2022-08" db="EMBL/GenBank/DDBJ databases">
        <title>Myroides zhujiangensis sp. nov., a novel bacterium isolated from sediment in the Pearl River Estuary.</title>
        <authorList>
            <person name="Cui L."/>
        </authorList>
    </citation>
    <scope>NUCLEOTIDE SEQUENCE [LARGE SCALE GENOMIC DNA]</scope>
    <source>
        <strain evidence="1 2">SCSIO 72103</strain>
    </source>
</reference>
<protein>
    <submittedName>
        <fullName evidence="1">Carboxypeptidase-like regulatory domain-containing protein</fullName>
    </submittedName>
</protein>
<dbReference type="Gene3D" id="2.60.40.1120">
    <property type="entry name" value="Carboxypeptidase-like, regulatory domain"/>
    <property type="match status" value="1"/>
</dbReference>
<name>A0ABY5NTQ9_9FLAO</name>
<dbReference type="Pfam" id="PF13715">
    <property type="entry name" value="CarbopepD_reg_2"/>
    <property type="match status" value="1"/>
</dbReference>
<dbReference type="Proteomes" id="UP001317001">
    <property type="component" value="Chromosome"/>
</dbReference>
<proteinExistence type="predicted"/>
<gene>
    <name evidence="1" type="ORF">NPX36_02730</name>
</gene>
<dbReference type="RefSeq" id="WP_257499895.1">
    <property type="nucleotide sequence ID" value="NZ_CP102382.1"/>
</dbReference>